<dbReference type="CDD" id="cd06171">
    <property type="entry name" value="Sigma70_r4"/>
    <property type="match status" value="1"/>
</dbReference>
<name>A0A239JXR4_9BACT</name>
<evidence type="ECO:0000259" key="6">
    <source>
        <dbReference type="Pfam" id="PF08281"/>
    </source>
</evidence>
<evidence type="ECO:0000256" key="4">
    <source>
        <dbReference type="ARBA" id="ARBA00023163"/>
    </source>
</evidence>
<dbReference type="Pfam" id="PF08281">
    <property type="entry name" value="Sigma70_r4_2"/>
    <property type="match status" value="1"/>
</dbReference>
<keyword evidence="8" id="KW-1185">Reference proteome</keyword>
<dbReference type="GO" id="GO:0006352">
    <property type="term" value="P:DNA-templated transcription initiation"/>
    <property type="evidence" value="ECO:0007669"/>
    <property type="project" value="InterPro"/>
</dbReference>
<dbReference type="Gene3D" id="1.10.1740.10">
    <property type="match status" value="1"/>
</dbReference>
<dbReference type="EMBL" id="FZOQ01000024">
    <property type="protein sequence ID" value="SNT10268.1"/>
    <property type="molecule type" value="Genomic_DNA"/>
</dbReference>
<dbReference type="PANTHER" id="PTHR43133:SF46">
    <property type="entry name" value="RNA POLYMERASE SIGMA-70 FACTOR ECF SUBFAMILY"/>
    <property type="match status" value="1"/>
</dbReference>
<dbReference type="SUPFAM" id="SSF88946">
    <property type="entry name" value="Sigma2 domain of RNA polymerase sigma factors"/>
    <property type="match status" value="1"/>
</dbReference>
<dbReference type="InterPro" id="IPR013249">
    <property type="entry name" value="RNA_pol_sigma70_r4_t2"/>
</dbReference>
<evidence type="ECO:0000313" key="8">
    <source>
        <dbReference type="Proteomes" id="UP000198432"/>
    </source>
</evidence>
<organism evidence="7 8">
    <name type="scientific">Pontibacter ummariensis</name>
    <dbReference type="NCBI Taxonomy" id="1610492"/>
    <lineage>
        <taxon>Bacteria</taxon>
        <taxon>Pseudomonadati</taxon>
        <taxon>Bacteroidota</taxon>
        <taxon>Cytophagia</taxon>
        <taxon>Cytophagales</taxon>
        <taxon>Hymenobacteraceae</taxon>
        <taxon>Pontibacter</taxon>
    </lineage>
</organism>
<keyword evidence="4" id="KW-0804">Transcription</keyword>
<evidence type="ECO:0000259" key="5">
    <source>
        <dbReference type="Pfam" id="PF04542"/>
    </source>
</evidence>
<dbReference type="AlphaFoldDB" id="A0A239JXR4"/>
<dbReference type="NCBIfam" id="TIGR02937">
    <property type="entry name" value="sigma70-ECF"/>
    <property type="match status" value="1"/>
</dbReference>
<dbReference type="InterPro" id="IPR014284">
    <property type="entry name" value="RNA_pol_sigma-70_dom"/>
</dbReference>
<gene>
    <name evidence="7" type="ORF">SAMN06296052_12432</name>
</gene>
<dbReference type="Gene3D" id="1.10.10.10">
    <property type="entry name" value="Winged helix-like DNA-binding domain superfamily/Winged helix DNA-binding domain"/>
    <property type="match status" value="1"/>
</dbReference>
<reference evidence="8" key="1">
    <citation type="submission" date="2017-06" db="EMBL/GenBank/DDBJ databases">
        <authorList>
            <person name="Varghese N."/>
            <person name="Submissions S."/>
        </authorList>
    </citation>
    <scope>NUCLEOTIDE SEQUENCE [LARGE SCALE GENOMIC DNA]</scope>
    <source>
        <strain evidence="8">NKM1</strain>
    </source>
</reference>
<protein>
    <submittedName>
        <fullName evidence="7">RNA polymerase sigma-70 factor, ECF subfamily</fullName>
    </submittedName>
</protein>
<dbReference type="GO" id="GO:0016987">
    <property type="term" value="F:sigma factor activity"/>
    <property type="evidence" value="ECO:0007669"/>
    <property type="project" value="UniProtKB-KW"/>
</dbReference>
<dbReference type="SUPFAM" id="SSF88659">
    <property type="entry name" value="Sigma3 and sigma4 domains of RNA polymerase sigma factors"/>
    <property type="match status" value="1"/>
</dbReference>
<keyword evidence="2" id="KW-0805">Transcription regulation</keyword>
<evidence type="ECO:0000313" key="7">
    <source>
        <dbReference type="EMBL" id="SNT10268.1"/>
    </source>
</evidence>
<evidence type="ECO:0000256" key="3">
    <source>
        <dbReference type="ARBA" id="ARBA00023082"/>
    </source>
</evidence>
<dbReference type="InterPro" id="IPR039425">
    <property type="entry name" value="RNA_pol_sigma-70-like"/>
</dbReference>
<dbReference type="InterPro" id="IPR007627">
    <property type="entry name" value="RNA_pol_sigma70_r2"/>
</dbReference>
<dbReference type="GO" id="GO:0003677">
    <property type="term" value="F:DNA binding"/>
    <property type="evidence" value="ECO:0007669"/>
    <property type="project" value="InterPro"/>
</dbReference>
<evidence type="ECO:0000256" key="1">
    <source>
        <dbReference type="ARBA" id="ARBA00010641"/>
    </source>
</evidence>
<accession>A0A239JXR4</accession>
<dbReference type="InterPro" id="IPR013324">
    <property type="entry name" value="RNA_pol_sigma_r3/r4-like"/>
</dbReference>
<dbReference type="InterPro" id="IPR036388">
    <property type="entry name" value="WH-like_DNA-bd_sf"/>
</dbReference>
<comment type="similarity">
    <text evidence="1">Belongs to the sigma-70 factor family. ECF subfamily.</text>
</comment>
<evidence type="ECO:0000256" key="2">
    <source>
        <dbReference type="ARBA" id="ARBA00023015"/>
    </source>
</evidence>
<dbReference type="Pfam" id="PF04542">
    <property type="entry name" value="Sigma70_r2"/>
    <property type="match status" value="1"/>
</dbReference>
<sequence>MLPFNRDGDAKPGKVSETESKQVVSLLSGCLKEDRNAQRKLYKLFYGYAMSICVRYSKDAEEAREVLNDGFLKVFTRLDQYDNRKPFKGWLRRIMINTALDNYRHNLKHYYLSDVEDNSPAAEDFGAEQQLGYDDLILLIRKLSPAYRAVFNLYAIDGYTHEEIAAMLHISVGTSKSNLAKARANLREALKKSRIDEHKQYV</sequence>
<proteinExistence type="inferred from homology"/>
<dbReference type="PANTHER" id="PTHR43133">
    <property type="entry name" value="RNA POLYMERASE ECF-TYPE SIGMA FACTO"/>
    <property type="match status" value="1"/>
</dbReference>
<dbReference type="InterPro" id="IPR013325">
    <property type="entry name" value="RNA_pol_sigma_r2"/>
</dbReference>
<dbReference type="Proteomes" id="UP000198432">
    <property type="component" value="Unassembled WGS sequence"/>
</dbReference>
<feature type="domain" description="RNA polymerase sigma factor 70 region 4 type 2" evidence="6">
    <location>
        <begin position="135"/>
        <end position="186"/>
    </location>
</feature>
<keyword evidence="3" id="KW-0731">Sigma factor</keyword>
<feature type="domain" description="RNA polymerase sigma-70 region 2" evidence="5">
    <location>
        <begin position="41"/>
        <end position="105"/>
    </location>
</feature>